<dbReference type="InterPro" id="IPR000742">
    <property type="entry name" value="EGF"/>
</dbReference>
<dbReference type="PANTHER" id="PTHR12916">
    <property type="entry name" value="CYTOCHROME C OXIDASE POLYPEPTIDE VIC-2"/>
    <property type="match status" value="1"/>
</dbReference>
<comment type="caution">
    <text evidence="6">Lacks conserved residue(s) required for the propagation of feature annotation.</text>
</comment>
<evidence type="ECO:0000256" key="3">
    <source>
        <dbReference type="ARBA" id="ARBA00022737"/>
    </source>
</evidence>
<feature type="disulfide bond" evidence="6">
    <location>
        <begin position="143"/>
        <end position="152"/>
    </location>
</feature>
<evidence type="ECO:0000256" key="2">
    <source>
        <dbReference type="ARBA" id="ARBA00022729"/>
    </source>
</evidence>
<reference evidence="11" key="1">
    <citation type="submission" date="2014-01" db="EMBL/GenBank/DDBJ databases">
        <authorList>
            <person name="Aslett M."/>
        </authorList>
    </citation>
    <scope>NUCLEOTIDE SEQUENCE</scope>
</reference>
<evidence type="ECO:0000259" key="10">
    <source>
        <dbReference type="PROSITE" id="PS50026"/>
    </source>
</evidence>
<dbReference type="CDD" id="cd00054">
    <property type="entry name" value="EGF_CA"/>
    <property type="match status" value="3"/>
</dbReference>
<feature type="disulfide bond" evidence="6">
    <location>
        <begin position="105"/>
        <end position="114"/>
    </location>
</feature>
<dbReference type="SUPFAM" id="SSF57196">
    <property type="entry name" value="EGF/Laminin"/>
    <property type="match status" value="3"/>
</dbReference>
<feature type="transmembrane region" description="Helical" evidence="8">
    <location>
        <begin position="176"/>
        <end position="195"/>
    </location>
</feature>
<feature type="domain" description="EGF-like" evidence="10">
    <location>
        <begin position="44"/>
        <end position="80"/>
    </location>
</feature>
<dbReference type="STRING" id="36087.A0A077Z9I0"/>
<evidence type="ECO:0000313" key="11">
    <source>
        <dbReference type="EMBL" id="CDW56881.1"/>
    </source>
</evidence>
<dbReference type="Gene3D" id="2.10.25.10">
    <property type="entry name" value="Laminin"/>
    <property type="match status" value="3"/>
</dbReference>
<dbReference type="FunFam" id="2.10.25.10:FF:000066">
    <property type="entry name" value="FAT atypical cadherin 4"/>
    <property type="match status" value="1"/>
</dbReference>
<dbReference type="GO" id="GO:0005509">
    <property type="term" value="F:calcium ion binding"/>
    <property type="evidence" value="ECO:0007669"/>
    <property type="project" value="InterPro"/>
</dbReference>
<dbReference type="Proteomes" id="UP000030665">
    <property type="component" value="Unassembled WGS sequence"/>
</dbReference>
<feature type="domain" description="EGF-like" evidence="10">
    <location>
        <begin position="85"/>
        <end position="115"/>
    </location>
</feature>
<dbReference type="InterPro" id="IPR013032">
    <property type="entry name" value="EGF-like_CS"/>
</dbReference>
<keyword evidence="3" id="KW-0677">Repeat</keyword>
<evidence type="ECO:0000256" key="5">
    <source>
        <dbReference type="ARBA" id="ARBA00023180"/>
    </source>
</evidence>
<dbReference type="InterPro" id="IPR000152">
    <property type="entry name" value="EGF-type_Asp/Asn_hydroxyl_site"/>
</dbReference>
<keyword evidence="12" id="KW-1185">Reference proteome</keyword>
<dbReference type="EMBL" id="HG806091">
    <property type="protein sequence ID" value="CDW56881.1"/>
    <property type="molecule type" value="Genomic_DNA"/>
</dbReference>
<evidence type="ECO:0000256" key="4">
    <source>
        <dbReference type="ARBA" id="ARBA00023157"/>
    </source>
</evidence>
<dbReference type="SMART" id="SM00179">
    <property type="entry name" value="EGF_CA"/>
    <property type="match status" value="3"/>
</dbReference>
<dbReference type="PROSITE" id="PS01186">
    <property type="entry name" value="EGF_2"/>
    <property type="match status" value="3"/>
</dbReference>
<feature type="compositionally biased region" description="Polar residues" evidence="7">
    <location>
        <begin position="224"/>
        <end position="239"/>
    </location>
</feature>
<feature type="chain" id="PRO_5001728543" evidence="9">
    <location>
        <begin position="23"/>
        <end position="258"/>
    </location>
</feature>
<evidence type="ECO:0000256" key="1">
    <source>
        <dbReference type="ARBA" id="ARBA00022536"/>
    </source>
</evidence>
<dbReference type="FunFam" id="2.10.25.10:FF:000004">
    <property type="entry name" value="Neurogenic locus notch 1"/>
    <property type="match status" value="1"/>
</dbReference>
<protein>
    <submittedName>
        <fullName evidence="11">EGF domain containing protein</fullName>
    </submittedName>
</protein>
<accession>A0A077Z9I0</accession>
<name>A0A077Z9I0_TRITR</name>
<feature type="disulfide bond" evidence="6">
    <location>
        <begin position="70"/>
        <end position="79"/>
    </location>
</feature>
<dbReference type="PROSITE" id="PS50026">
    <property type="entry name" value="EGF_3"/>
    <property type="match status" value="3"/>
</dbReference>
<evidence type="ECO:0000256" key="8">
    <source>
        <dbReference type="SAM" id="Phobius"/>
    </source>
</evidence>
<organism evidence="11 12">
    <name type="scientific">Trichuris trichiura</name>
    <name type="common">Whipworm</name>
    <name type="synonym">Trichocephalus trichiurus</name>
    <dbReference type="NCBI Taxonomy" id="36087"/>
    <lineage>
        <taxon>Eukaryota</taxon>
        <taxon>Metazoa</taxon>
        <taxon>Ecdysozoa</taxon>
        <taxon>Nematoda</taxon>
        <taxon>Enoplea</taxon>
        <taxon>Dorylaimia</taxon>
        <taxon>Trichinellida</taxon>
        <taxon>Trichuridae</taxon>
        <taxon>Trichuris</taxon>
    </lineage>
</organism>
<proteinExistence type="predicted"/>
<evidence type="ECO:0000256" key="7">
    <source>
        <dbReference type="SAM" id="MobiDB-lite"/>
    </source>
</evidence>
<dbReference type="SMART" id="SM00181">
    <property type="entry name" value="EGF"/>
    <property type="match status" value="3"/>
</dbReference>
<feature type="domain" description="EGF-like" evidence="10">
    <location>
        <begin position="117"/>
        <end position="153"/>
    </location>
</feature>
<feature type="region of interest" description="Disordered" evidence="7">
    <location>
        <begin position="220"/>
        <end position="258"/>
    </location>
</feature>
<keyword evidence="8" id="KW-0812">Transmembrane</keyword>
<feature type="signal peptide" evidence="9">
    <location>
        <begin position="1"/>
        <end position="22"/>
    </location>
</feature>
<keyword evidence="4 6" id="KW-1015">Disulfide bond</keyword>
<evidence type="ECO:0000313" key="12">
    <source>
        <dbReference type="Proteomes" id="UP000030665"/>
    </source>
</evidence>
<keyword evidence="8" id="KW-0472">Membrane</keyword>
<dbReference type="PRINTS" id="PR00010">
    <property type="entry name" value="EGFBLOOD"/>
</dbReference>
<evidence type="ECO:0000256" key="9">
    <source>
        <dbReference type="SAM" id="SignalP"/>
    </source>
</evidence>
<reference evidence="11" key="2">
    <citation type="submission" date="2014-03" db="EMBL/GenBank/DDBJ databases">
        <title>The whipworm genome and dual-species transcriptomics of an intimate host-pathogen interaction.</title>
        <authorList>
            <person name="Foth B.J."/>
            <person name="Tsai I.J."/>
            <person name="Reid A.J."/>
            <person name="Bancroft A.J."/>
            <person name="Nichol S."/>
            <person name="Tracey A."/>
            <person name="Holroyd N."/>
            <person name="Cotton J.A."/>
            <person name="Stanley E.J."/>
            <person name="Zarowiecki M."/>
            <person name="Liu J.Z."/>
            <person name="Huckvale T."/>
            <person name="Cooper P.J."/>
            <person name="Grencis R.K."/>
            <person name="Berriman M."/>
        </authorList>
    </citation>
    <scope>NUCLEOTIDE SEQUENCE [LARGE SCALE GENOMIC DNA]</scope>
</reference>
<dbReference type="PROSITE" id="PS00022">
    <property type="entry name" value="EGF_1"/>
    <property type="match status" value="3"/>
</dbReference>
<keyword evidence="5" id="KW-0325">Glycoprotein</keyword>
<keyword evidence="2 9" id="KW-0732">Signal</keyword>
<gene>
    <name evidence="11" type="ORF">TTRE_0000516401</name>
</gene>
<keyword evidence="8" id="KW-1133">Transmembrane helix</keyword>
<dbReference type="AlphaFoldDB" id="A0A077Z9I0"/>
<dbReference type="Pfam" id="PF00008">
    <property type="entry name" value="EGF"/>
    <property type="match status" value="2"/>
</dbReference>
<dbReference type="OrthoDB" id="10040561at2759"/>
<sequence length="258" mass="27662">MLAQGFHIALLICSLSVEVVKGEQGVMCAFGSDERDCAGKEKRGINECQSSPCRNGGECRDLVNDYYCKCMQGFRGKNCEIIACKPGLCVFGTCRNLPNGYRCDCTFGFKGQRCLEEAKGCELSPCQNDGICVGLHDGYRCECLTGFTGAKCELLYTPEMAVKVGVKGKTLPADSIGGILIISLGCLVIIAAISAGRSAGGFKSYGMLLRQWLKDLKRRRSSMDKQATPATKSGANVSVEQGGETSAERKSVGLSQQQ</sequence>
<keyword evidence="1 6" id="KW-0245">EGF-like domain</keyword>
<dbReference type="PROSITE" id="PS00010">
    <property type="entry name" value="ASX_HYDROXYL"/>
    <property type="match status" value="2"/>
</dbReference>
<dbReference type="Pfam" id="PF12661">
    <property type="entry name" value="hEGF"/>
    <property type="match status" value="1"/>
</dbReference>
<dbReference type="PANTHER" id="PTHR12916:SF4">
    <property type="entry name" value="UNINFLATABLE, ISOFORM C"/>
    <property type="match status" value="1"/>
</dbReference>
<evidence type="ECO:0000256" key="6">
    <source>
        <dbReference type="PROSITE-ProRule" id="PRU00076"/>
    </source>
</evidence>
<dbReference type="InterPro" id="IPR001881">
    <property type="entry name" value="EGF-like_Ca-bd_dom"/>
</dbReference>